<keyword evidence="4" id="KW-1185">Reference proteome</keyword>
<name>A0A3M2KPY7_9ACTN</name>
<evidence type="ECO:0000256" key="1">
    <source>
        <dbReference type="SAM" id="MobiDB-lite"/>
    </source>
</evidence>
<feature type="region of interest" description="Disordered" evidence="1">
    <location>
        <begin position="1"/>
        <end position="50"/>
    </location>
</feature>
<dbReference type="EMBL" id="RFFJ01000317">
    <property type="protein sequence ID" value="RMI27727.1"/>
    <property type="molecule type" value="Genomic_DNA"/>
</dbReference>
<sequence length="154" mass="16702">MSLLPGGTPGAPERGVGSQQPEHPRQPGPPEERGAFRDLPGAGKPLPHASQPYDELWWVRGKMARENLSALPPSLVLRKEAEDAHAAALAAPTERAVRRILAEINERIRRGLRGPLEGPPLNLAPFDEEAVVAEWRAAVAARLRENGSPRSREG</sequence>
<protein>
    <submittedName>
        <fullName evidence="3">DUF1992 domain-containing protein</fullName>
    </submittedName>
</protein>
<feature type="compositionally biased region" description="Basic and acidic residues" evidence="1">
    <location>
        <begin position="22"/>
        <end position="36"/>
    </location>
</feature>
<evidence type="ECO:0000313" key="4">
    <source>
        <dbReference type="Proteomes" id="UP000278673"/>
    </source>
</evidence>
<proteinExistence type="predicted"/>
<reference evidence="3 4" key="1">
    <citation type="submission" date="2018-10" db="EMBL/GenBank/DDBJ databases">
        <title>Isolation, diversity and antifungal activity of actinobacteria from wheat.</title>
        <authorList>
            <person name="Han C."/>
        </authorList>
    </citation>
    <scope>NUCLEOTIDE SEQUENCE [LARGE SCALE GENOMIC DNA]</scope>
    <source>
        <strain evidence="3 4">NEAU-YY642</strain>
    </source>
</reference>
<accession>A0A3M2KPY7</accession>
<evidence type="ECO:0000313" key="3">
    <source>
        <dbReference type="EMBL" id="RMI27727.1"/>
    </source>
</evidence>
<feature type="domain" description="DnaJ homologue subfamily C member 28 conserved" evidence="2">
    <location>
        <begin position="32"/>
        <end position="86"/>
    </location>
</feature>
<comment type="caution">
    <text evidence="3">The sequence shown here is derived from an EMBL/GenBank/DDBJ whole genome shotgun (WGS) entry which is preliminary data.</text>
</comment>
<gene>
    <name evidence="3" type="ORF">EBN88_28920</name>
</gene>
<evidence type="ECO:0000259" key="2">
    <source>
        <dbReference type="Pfam" id="PF09350"/>
    </source>
</evidence>
<organism evidence="3 4">
    <name type="scientific">Streptomyces triticirhizae</name>
    <dbReference type="NCBI Taxonomy" id="2483353"/>
    <lineage>
        <taxon>Bacteria</taxon>
        <taxon>Bacillati</taxon>
        <taxon>Actinomycetota</taxon>
        <taxon>Actinomycetes</taxon>
        <taxon>Kitasatosporales</taxon>
        <taxon>Streptomycetaceae</taxon>
        <taxon>Streptomyces</taxon>
    </lineage>
</organism>
<dbReference type="RefSeq" id="WP_122399961.1">
    <property type="nucleotide sequence ID" value="NZ_RFFJ01000317.1"/>
</dbReference>
<dbReference type="Pfam" id="PF09350">
    <property type="entry name" value="DJC28_CD"/>
    <property type="match status" value="1"/>
</dbReference>
<dbReference type="AlphaFoldDB" id="A0A3M2KPY7"/>
<dbReference type="InterPro" id="IPR018961">
    <property type="entry name" value="DnaJ_homolog_subfam-C_membr-28"/>
</dbReference>
<dbReference type="Proteomes" id="UP000278673">
    <property type="component" value="Unassembled WGS sequence"/>
</dbReference>